<dbReference type="Gene3D" id="3.40.50.150">
    <property type="entry name" value="Vaccinia Virus protein VP39"/>
    <property type="match status" value="1"/>
</dbReference>
<gene>
    <name evidence="5" type="ORF">DNU06_08550</name>
</gene>
<accession>A0A2W1N2U2</accession>
<sequence length="192" mass="22293">MRMSKDFWENRWENNQIGWDLGEVSPPIKAFIDQLNNKKSFILVPGCGNAYEAEYLFENGFQNTYIVEIADAAIQSFKKRYPQFPAAHIIHGDFFDLDRKFDLIIEQTFFCAIPPAQRLDYVKKVKSILNPKGKLVGLLFNRFFVKGPPYGGTVAEYESYFEKDFEIQIMEPAKNSIEPRDGSELFIKLQLK</sequence>
<dbReference type="Proteomes" id="UP000249248">
    <property type="component" value="Unassembled WGS sequence"/>
</dbReference>
<keyword evidence="2 5" id="KW-0489">Methyltransferase</keyword>
<dbReference type="InterPro" id="IPR008854">
    <property type="entry name" value="TPMT"/>
</dbReference>
<dbReference type="OrthoDB" id="9778208at2"/>
<organism evidence="5 6">
    <name type="scientific">Putridiphycobacter roseus</name>
    <dbReference type="NCBI Taxonomy" id="2219161"/>
    <lineage>
        <taxon>Bacteria</taxon>
        <taxon>Pseudomonadati</taxon>
        <taxon>Bacteroidota</taxon>
        <taxon>Flavobacteriia</taxon>
        <taxon>Flavobacteriales</taxon>
        <taxon>Crocinitomicaceae</taxon>
        <taxon>Putridiphycobacter</taxon>
    </lineage>
</organism>
<name>A0A2W1N2U2_9FLAO</name>
<reference evidence="5 6" key="1">
    <citation type="submission" date="2018-06" db="EMBL/GenBank/DDBJ databases">
        <title>The draft genome sequence of Crocinitomix sp. SM1701.</title>
        <authorList>
            <person name="Zhang X."/>
        </authorList>
    </citation>
    <scope>NUCLEOTIDE SEQUENCE [LARGE SCALE GENOMIC DNA]</scope>
    <source>
        <strain evidence="5 6">SM1701</strain>
    </source>
</reference>
<keyword evidence="4" id="KW-0949">S-adenosyl-L-methionine</keyword>
<evidence type="ECO:0000256" key="1">
    <source>
        <dbReference type="ARBA" id="ARBA00022553"/>
    </source>
</evidence>
<comment type="caution">
    <text evidence="5">The sequence shown here is derived from an EMBL/GenBank/DDBJ whole genome shotgun (WGS) entry which is preliminary data.</text>
</comment>
<keyword evidence="1" id="KW-0597">Phosphoprotein</keyword>
<dbReference type="AlphaFoldDB" id="A0A2W1N2U2"/>
<evidence type="ECO:0000256" key="3">
    <source>
        <dbReference type="ARBA" id="ARBA00022679"/>
    </source>
</evidence>
<dbReference type="Pfam" id="PF05724">
    <property type="entry name" value="TPMT"/>
    <property type="match status" value="1"/>
</dbReference>
<dbReference type="PANTHER" id="PTHR32183">
    <property type="match status" value="1"/>
</dbReference>
<dbReference type="CDD" id="cd02440">
    <property type="entry name" value="AdoMet_MTases"/>
    <property type="match status" value="1"/>
</dbReference>
<evidence type="ECO:0000313" key="6">
    <source>
        <dbReference type="Proteomes" id="UP000249248"/>
    </source>
</evidence>
<dbReference type="GO" id="GO:0032259">
    <property type="term" value="P:methylation"/>
    <property type="evidence" value="ECO:0007669"/>
    <property type="project" value="UniProtKB-KW"/>
</dbReference>
<protein>
    <submittedName>
        <fullName evidence="5">SAM-dependent methyltransferase</fullName>
    </submittedName>
</protein>
<dbReference type="PROSITE" id="PS51585">
    <property type="entry name" value="SAM_MT_TPMT"/>
    <property type="match status" value="1"/>
</dbReference>
<evidence type="ECO:0000256" key="4">
    <source>
        <dbReference type="ARBA" id="ARBA00022691"/>
    </source>
</evidence>
<proteinExistence type="predicted"/>
<keyword evidence="6" id="KW-1185">Reference proteome</keyword>
<evidence type="ECO:0000256" key="2">
    <source>
        <dbReference type="ARBA" id="ARBA00022603"/>
    </source>
</evidence>
<dbReference type="EMBL" id="QKSB01000004">
    <property type="protein sequence ID" value="PZE17311.1"/>
    <property type="molecule type" value="Genomic_DNA"/>
</dbReference>
<evidence type="ECO:0000313" key="5">
    <source>
        <dbReference type="EMBL" id="PZE17311.1"/>
    </source>
</evidence>
<dbReference type="GO" id="GO:0008757">
    <property type="term" value="F:S-adenosylmethionine-dependent methyltransferase activity"/>
    <property type="evidence" value="ECO:0007669"/>
    <property type="project" value="InterPro"/>
</dbReference>
<dbReference type="PANTHER" id="PTHR32183:SF6">
    <property type="entry name" value="CYSTEINE SULFINATE DESULFINASE_CYSTEINE DESULFURASE AND RELATED ENZYMES"/>
    <property type="match status" value="1"/>
</dbReference>
<dbReference type="SUPFAM" id="SSF53335">
    <property type="entry name" value="S-adenosyl-L-methionine-dependent methyltransferases"/>
    <property type="match status" value="1"/>
</dbReference>
<dbReference type="InterPro" id="IPR029063">
    <property type="entry name" value="SAM-dependent_MTases_sf"/>
</dbReference>
<keyword evidence="3 5" id="KW-0808">Transferase</keyword>